<dbReference type="GO" id="GO:0004315">
    <property type="term" value="F:3-oxoacyl-[acyl-carrier-protein] synthase activity"/>
    <property type="evidence" value="ECO:0007669"/>
    <property type="project" value="InterPro"/>
</dbReference>
<evidence type="ECO:0000259" key="6">
    <source>
        <dbReference type="PROSITE" id="PS50075"/>
    </source>
</evidence>
<dbReference type="SMART" id="SM00827">
    <property type="entry name" value="PKS_AT"/>
    <property type="match status" value="1"/>
</dbReference>
<dbReference type="Pfam" id="PF16073">
    <property type="entry name" value="SAT"/>
    <property type="match status" value="1"/>
</dbReference>
<dbReference type="SUPFAM" id="SSF52151">
    <property type="entry name" value="FabD/lysophospholipase-like"/>
    <property type="match status" value="1"/>
</dbReference>
<evidence type="ECO:0000259" key="8">
    <source>
        <dbReference type="PROSITE" id="PS52019"/>
    </source>
</evidence>
<dbReference type="InterPro" id="IPR009081">
    <property type="entry name" value="PP-bd_ACP"/>
</dbReference>
<dbReference type="InterPro" id="IPR014043">
    <property type="entry name" value="Acyl_transferase_dom"/>
</dbReference>
<feature type="active site" description="Proton donor; for dehydratase activity" evidence="4">
    <location>
        <position position="1564"/>
    </location>
</feature>
<keyword evidence="1" id="KW-0596">Phosphopantetheine</keyword>
<dbReference type="Gene3D" id="3.10.129.110">
    <property type="entry name" value="Polyketide synthase dehydratase"/>
    <property type="match status" value="1"/>
</dbReference>
<dbReference type="InterPro" id="IPR036736">
    <property type="entry name" value="ACP-like_sf"/>
</dbReference>
<feature type="region of interest" description="Disordered" evidence="5">
    <location>
        <begin position="1665"/>
        <end position="1690"/>
    </location>
</feature>
<evidence type="ECO:0000256" key="1">
    <source>
        <dbReference type="ARBA" id="ARBA00022450"/>
    </source>
</evidence>
<dbReference type="InterPro" id="IPR016039">
    <property type="entry name" value="Thiolase-like"/>
</dbReference>
<dbReference type="Pfam" id="PF02801">
    <property type="entry name" value="Ketoacyl-synt_C"/>
    <property type="match status" value="1"/>
</dbReference>
<feature type="region of interest" description="C-terminal hotdog fold" evidence="4">
    <location>
        <begin position="1500"/>
        <end position="1653"/>
    </location>
</feature>
<dbReference type="InterPro" id="IPR029058">
    <property type="entry name" value="AB_hydrolase_fold"/>
</dbReference>
<dbReference type="GO" id="GO:0004312">
    <property type="term" value="F:fatty acid synthase activity"/>
    <property type="evidence" value="ECO:0007669"/>
    <property type="project" value="TreeGrafter"/>
</dbReference>
<dbReference type="InterPro" id="IPR030918">
    <property type="entry name" value="PT_fungal_PKS"/>
</dbReference>
<dbReference type="Gene3D" id="3.30.70.3290">
    <property type="match status" value="1"/>
</dbReference>
<dbReference type="SMART" id="SM00825">
    <property type="entry name" value="PKS_KS"/>
    <property type="match status" value="1"/>
</dbReference>
<dbReference type="PROSITE" id="PS52019">
    <property type="entry name" value="PKS_MFAS_DH"/>
    <property type="match status" value="1"/>
</dbReference>
<evidence type="ECO:0000313" key="9">
    <source>
        <dbReference type="EMBL" id="QBZ54347.1"/>
    </source>
</evidence>
<evidence type="ECO:0000256" key="5">
    <source>
        <dbReference type="SAM" id="MobiDB-lite"/>
    </source>
</evidence>
<dbReference type="CDD" id="cd00833">
    <property type="entry name" value="PKS"/>
    <property type="match status" value="1"/>
</dbReference>
<dbReference type="Gene3D" id="3.40.50.1820">
    <property type="entry name" value="alpha/beta hydrolase"/>
    <property type="match status" value="1"/>
</dbReference>
<feature type="region of interest" description="N-terminal hotdog fold" evidence="4">
    <location>
        <begin position="1335"/>
        <end position="1469"/>
    </location>
</feature>
<dbReference type="InterPro" id="IPR032088">
    <property type="entry name" value="SAT"/>
</dbReference>
<gene>
    <name evidence="9" type="ORF">PoMZ_10043</name>
</gene>
<dbReference type="PROSITE" id="PS52004">
    <property type="entry name" value="KS3_2"/>
    <property type="match status" value="1"/>
</dbReference>
<dbReference type="Gene3D" id="3.40.366.10">
    <property type="entry name" value="Malonyl-Coenzyme A Acyl Carrier Protein, domain 2"/>
    <property type="match status" value="2"/>
</dbReference>
<feature type="domain" description="Ketosynthase family 3 (KS3)" evidence="7">
    <location>
        <begin position="405"/>
        <end position="836"/>
    </location>
</feature>
<dbReference type="InterPro" id="IPR014031">
    <property type="entry name" value="Ketoacyl_synth_C"/>
</dbReference>
<dbReference type="Gene3D" id="3.40.47.10">
    <property type="match status" value="1"/>
</dbReference>
<keyword evidence="3" id="KW-0808">Transferase</keyword>
<organism evidence="9 10">
    <name type="scientific">Pyricularia oryzae</name>
    <name type="common">Rice blast fungus</name>
    <name type="synonym">Magnaporthe oryzae</name>
    <dbReference type="NCBI Taxonomy" id="318829"/>
    <lineage>
        <taxon>Eukaryota</taxon>
        <taxon>Fungi</taxon>
        <taxon>Dikarya</taxon>
        <taxon>Ascomycota</taxon>
        <taxon>Pezizomycotina</taxon>
        <taxon>Sordariomycetes</taxon>
        <taxon>Sordariomycetidae</taxon>
        <taxon>Magnaporthales</taxon>
        <taxon>Pyriculariaceae</taxon>
        <taxon>Pyricularia</taxon>
    </lineage>
</organism>
<dbReference type="InterPro" id="IPR049900">
    <property type="entry name" value="PKS_mFAS_DH"/>
</dbReference>
<dbReference type="PANTHER" id="PTHR43775">
    <property type="entry name" value="FATTY ACID SYNTHASE"/>
    <property type="match status" value="1"/>
</dbReference>
<reference evidence="9 10" key="1">
    <citation type="journal article" date="2019" name="Mol. Biol. Evol.">
        <title>Blast fungal genomes show frequent chromosomal changes, gene gains and losses, and effector gene turnover.</title>
        <authorList>
            <person name="Gomez Luciano L.B."/>
            <person name="Jason Tsai I."/>
            <person name="Chuma I."/>
            <person name="Tosa Y."/>
            <person name="Chen Y.H."/>
            <person name="Li J.Y."/>
            <person name="Li M.Y."/>
            <person name="Jade Lu M.Y."/>
            <person name="Nakayashiki H."/>
            <person name="Li W.H."/>
        </authorList>
    </citation>
    <scope>NUCLEOTIDE SEQUENCE [LARGE SCALE GENOMIC DNA]</scope>
    <source>
        <strain evidence="9">MZ5-1-6</strain>
    </source>
</reference>
<dbReference type="InterPro" id="IPR050091">
    <property type="entry name" value="PKS_NRPS_Biosynth_Enz"/>
</dbReference>
<evidence type="ECO:0000313" key="10">
    <source>
        <dbReference type="Proteomes" id="UP000294847"/>
    </source>
</evidence>
<dbReference type="InterPro" id="IPR016035">
    <property type="entry name" value="Acyl_Trfase/lysoPLipase"/>
</dbReference>
<keyword evidence="2" id="KW-0597">Phosphoprotein</keyword>
<dbReference type="InterPro" id="IPR016036">
    <property type="entry name" value="Malonyl_transacylase_ACP-bd"/>
</dbReference>
<evidence type="ECO:0000259" key="7">
    <source>
        <dbReference type="PROSITE" id="PS52004"/>
    </source>
</evidence>
<dbReference type="SUPFAM" id="SSF47336">
    <property type="entry name" value="ACP-like"/>
    <property type="match status" value="1"/>
</dbReference>
<proteinExistence type="predicted"/>
<sequence length="2136" mass="231767">MACSDQVFAYVFGYQNYDFLGLLRSLAYDSSDALLSDFLDRSGVVLKREISRLPAAQQAQCPTFSGIADLALRYSGSTQNPVLSQALTCVAQLGLFIRIHGSGGQVYPTPDTSCVSGVCTGSLAAAAVSCSRNISTLIEPALYAVAVAARIGAVAWNTCDRIYSTGQAGVGSLCGSAAQGLSWSYVVHSPSAASLESALKAYAVENMLPVISTPYISAILASRPFLFGPRKFTVSGPPGIVTGFLSSAVAQALGHNTMTPLDIGAPYHSSVLYNDQDIQQILSVLPHAGLPCSLITIVSSHGQDASAAPATLHHALEEAVRDCLQRQIALDELPRRLVGSYAGKKAFFRQLVVQPVAFQGADSLVSSINSWLPAQNLVAGDRVRRWSAPEPNASTSPNRGPTVSKAPIAILSASGRFPGRADTMDAFWDLVVRAVDTHETVPIWRWDPATHVSQDPTAKNVSGTGFGCWLHQAPQFDIAFFNMSPREAVQTDPAQRLALLTAAEALEKAGIVPERTSSTQKHRVGVWFGATSNDWMETNSAQNIDMYFIPGGNRAFIPGRINYHFKFSGPSYTIDTACSSSLAALHLACNALWRREVDTAIVGGTNVLTNPDMTAGLCRGNFLSRTGNCKTFDETADGYCRGEAVVTVILKRLDDAVADKDPIEACIRGIATNHNAEAESITRPYPQAQMQLFETLLAETNTSPADISYVEMHGTGTQVGDVGETMSVVQTLASAGTRSASNPLYIGSVKSNFGHGEAAAGVTSLAKVLLMMKHSVIPPHAGIQTTINHRLPDLALHNTHIARKPTKWLRPQGGVRRVLINNFSAAGGNTAMILEDAPPAVSEDHRQQGLRSDHVVALSAKTPESLVSNLRNMIEWLDRQDAASDGNLLGKLSYTTTSRRMHYPHRIAVTAADLGSLRSELWRQLQLRTTGDAKMVPSAPQRAAAEIGVILAFTGQGSIEGGLCADLYDSCEFLRADVQRCEHLVRAMGLPSILGAFQRSSVLNTSSSPLVLQLSHVCYQMALSNLWRHLGLVPKAVVGHSLGEYAAMYAAGILSQADTINLVASRARLMEELLKSSTVPHAMVAVMASEAAVTAALGGNLAHHGVSICCRNSTNNVVLGGPTASVVQVKALLEVQGNTCHLLHVQMAFHTAQVEPILDAFLKLSSKTRLCDPKIAYISPTLTKVVRSASDFGPDYFVRHCREPVDLLGAVIVAKNERLVGEKSIAVEIGPAPVICRMVKEVVGEQMQTFTSLYRHSETWKLLGKAAAGIHEAGFNLDWDKYHEDFPQYHQVLQLPTYAWTLKDYWIQYVNDWSLRKGEPAATASPTRFFYSSIYKVVKNNLQNDGCDGLVVVDLDLNSEKVHSMAQGHKVYDVPLCTPSVYADVAFMIGDYVSRVTGAPDQRVLISIDDMHIHSALVADKIDKQILRTEAKFDKESNSISCIFTSLDTTNQAVAHHADCKIHFSLADSFKANAALDEASSNALRRFKELQSGVGQDGNTYRFSRSMIYKMIRQLAEFDPKYRGLSAITLNNNTFEAAGKMSFKELATDKDDGDDWFSNPAHLDAIAQLGGFVMNANEGVDLDKEIFVNHGWKSMKLLSHKLDADKDYYSYVQMHEGENKVWIGTVYVFDEQLGFFGCVRGVELQGVPKRLMQYILQSANQRVSGGIDPASSQPKHQTLRAPAAKPQAKDVVRRESPAAAACDTPPLIKNSRQDHEADRFWQAVLGIMCEEVGIERDNMSEDKSPADLGIDSLLWLVICGRLRSELDLDLNESVLLQNCVTLADVRLLIRRSVSNFADTISVDESLASESAVSGHTPPSSLSSLNKSDKDIKCSSLDLSRQYGFVKPLTPAWSIYLQGSRGKCDRTLFLFPDGCGAATSYTELPTLGQATALVAFNSQFVRNPSRMCEYSLEQVVDSYTAGLRSCQPSGPYHLGGWSAGGILAFAVAARLISTGEAVASLTLLDSPPPNDGLDCLPTRFYQHCTEVGIFANEMRRGFGPDDNNGSAVKPTRPAPEWLMAHFRASTELLSRYRPAPLPAHLTRGLKVNIIWAAECPFDGLHYPALPPAGPGEVQVEGMKFLTEKRTDFGPGRWAELFPGADIRTGIVQGEHHFSMMRGRGANRLVQLVRAGLDSTFA</sequence>
<feature type="domain" description="PKS/mFAS DH" evidence="8">
    <location>
        <begin position="1335"/>
        <end position="1653"/>
    </location>
</feature>
<name>A0A4P7MW58_PYROR</name>
<dbReference type="PROSITE" id="PS50075">
    <property type="entry name" value="CARRIER"/>
    <property type="match status" value="1"/>
</dbReference>
<dbReference type="Pfam" id="PF00975">
    <property type="entry name" value="Thioesterase"/>
    <property type="match status" value="1"/>
</dbReference>
<dbReference type="EMBL" id="CP034204">
    <property type="protein sequence ID" value="QBZ54347.1"/>
    <property type="molecule type" value="Genomic_DNA"/>
</dbReference>
<evidence type="ECO:0000256" key="2">
    <source>
        <dbReference type="ARBA" id="ARBA00022553"/>
    </source>
</evidence>
<dbReference type="InterPro" id="IPR001227">
    <property type="entry name" value="Ac_transferase_dom_sf"/>
</dbReference>
<dbReference type="SUPFAM" id="SSF53901">
    <property type="entry name" value="Thiolase-like"/>
    <property type="match status" value="1"/>
</dbReference>
<dbReference type="InterPro" id="IPR014030">
    <property type="entry name" value="Ketoacyl_synth_N"/>
</dbReference>
<dbReference type="InterPro" id="IPR042104">
    <property type="entry name" value="PKS_dehydratase_sf"/>
</dbReference>
<evidence type="ECO:0000256" key="3">
    <source>
        <dbReference type="ARBA" id="ARBA00022679"/>
    </source>
</evidence>
<dbReference type="SUPFAM" id="SSF55048">
    <property type="entry name" value="Probable ACP-binding domain of malonyl-CoA ACP transacylase"/>
    <property type="match status" value="1"/>
</dbReference>
<dbReference type="InterPro" id="IPR001031">
    <property type="entry name" value="Thioesterase"/>
</dbReference>
<dbReference type="GO" id="GO:0044550">
    <property type="term" value="P:secondary metabolite biosynthetic process"/>
    <property type="evidence" value="ECO:0007669"/>
    <property type="project" value="TreeGrafter"/>
</dbReference>
<dbReference type="InterPro" id="IPR020841">
    <property type="entry name" value="PKS_Beta-ketoAc_synthase_dom"/>
</dbReference>
<feature type="active site" description="Proton acceptor; for dehydratase activity" evidence="4">
    <location>
        <position position="1369"/>
    </location>
</feature>
<dbReference type="Gene3D" id="1.10.1200.10">
    <property type="entry name" value="ACP-like"/>
    <property type="match status" value="1"/>
</dbReference>
<protein>
    <submittedName>
        <fullName evidence="9">Uncharacterized protein</fullName>
    </submittedName>
</protein>
<dbReference type="GO" id="GO:0006633">
    <property type="term" value="P:fatty acid biosynthetic process"/>
    <property type="evidence" value="ECO:0007669"/>
    <property type="project" value="InterPro"/>
</dbReference>
<dbReference type="Proteomes" id="UP000294847">
    <property type="component" value="Chromosome 1"/>
</dbReference>
<accession>A0A4P7MW58</accession>
<dbReference type="Pfam" id="PF00550">
    <property type="entry name" value="PP-binding"/>
    <property type="match status" value="1"/>
</dbReference>
<dbReference type="SUPFAM" id="SSF53474">
    <property type="entry name" value="alpha/beta-Hydrolases"/>
    <property type="match status" value="1"/>
</dbReference>
<dbReference type="Pfam" id="PF22621">
    <property type="entry name" value="CurL-like_PKS_C"/>
    <property type="match status" value="1"/>
</dbReference>
<dbReference type="Pfam" id="PF00109">
    <property type="entry name" value="ketoacyl-synt"/>
    <property type="match status" value="1"/>
</dbReference>
<dbReference type="PROSITE" id="PS00606">
    <property type="entry name" value="KS3_1"/>
    <property type="match status" value="1"/>
</dbReference>
<dbReference type="Pfam" id="PF00698">
    <property type="entry name" value="Acyl_transf_1"/>
    <property type="match status" value="1"/>
</dbReference>
<dbReference type="PANTHER" id="PTHR43775:SF40">
    <property type="entry name" value="NORSOLORINIC ACID SYNTHASE STCA"/>
    <property type="match status" value="1"/>
</dbReference>
<dbReference type="InterPro" id="IPR018201">
    <property type="entry name" value="Ketoacyl_synth_AS"/>
</dbReference>
<evidence type="ECO:0000256" key="4">
    <source>
        <dbReference type="PROSITE-ProRule" id="PRU01363"/>
    </source>
</evidence>
<feature type="domain" description="Carrier" evidence="6">
    <location>
        <begin position="1715"/>
        <end position="1793"/>
    </location>
</feature>
<dbReference type="NCBIfam" id="TIGR04532">
    <property type="entry name" value="PT_fungal_PKS"/>
    <property type="match status" value="1"/>
</dbReference>